<dbReference type="CDD" id="cd02966">
    <property type="entry name" value="TlpA_like_family"/>
    <property type="match status" value="1"/>
</dbReference>
<accession>A0A1T5CZP0</accession>
<feature type="domain" description="Thioredoxin" evidence="5">
    <location>
        <begin position="32"/>
        <end position="182"/>
    </location>
</feature>
<organism evidence="6 7">
    <name type="scientific">Sphingobacterium nematocida</name>
    <dbReference type="NCBI Taxonomy" id="1513896"/>
    <lineage>
        <taxon>Bacteria</taxon>
        <taxon>Pseudomonadati</taxon>
        <taxon>Bacteroidota</taxon>
        <taxon>Sphingobacteriia</taxon>
        <taxon>Sphingobacteriales</taxon>
        <taxon>Sphingobacteriaceae</taxon>
        <taxon>Sphingobacterium</taxon>
    </lineage>
</organism>
<name>A0A1T5CZP0_9SPHI</name>
<sequence>MRGLLLMIIGLVLGTGYIHAQQKNGIDLTKRLYVGDVFTPPSNVQLMRGNLKKVDWKKLKDKIVLLDFFSTSCGSCIESMPKLQQLQNQYSDIFEVIMVGWQDRSTLEKLFHKNEYLKEHKVNLPVIYADSYLKSLFPHHSVPHAVLLYRGKVQAITTTNFVTAANIEKLYKEGSIVLPLKDDFGSRDLSDSKKHLGVTVMGYQDGVPYRGWTFEKDSVSGLIKSSLYNASIFAALKALGAKARLQHSLYIPRMDRVVWKVKDSTRYYNFANDPYWDIANKICYERYDSIVRPDSLQALSVLKDFETFFGVKVYKGMKRMRVLQLNPTAIKTYIAPKGREAMVYMGSAVFAGFTDLSEVFPPVVDNVKSDVKMEIHPYRTLEELNKQLAAYGIKAEYGMEEVEVLVIEEL</sequence>
<dbReference type="SUPFAM" id="SSF52833">
    <property type="entry name" value="Thioredoxin-like"/>
    <property type="match status" value="1"/>
</dbReference>
<dbReference type="InterPro" id="IPR013740">
    <property type="entry name" value="Redoxin"/>
</dbReference>
<comment type="subcellular location">
    <subcellularLocation>
        <location evidence="1">Cell envelope</location>
    </subcellularLocation>
</comment>
<dbReference type="Proteomes" id="UP000190150">
    <property type="component" value="Unassembled WGS sequence"/>
</dbReference>
<dbReference type="Gene3D" id="3.40.30.10">
    <property type="entry name" value="Glutaredoxin"/>
    <property type="match status" value="1"/>
</dbReference>
<dbReference type="AlphaFoldDB" id="A0A1T5CZP0"/>
<dbReference type="GO" id="GO:0017004">
    <property type="term" value="P:cytochrome complex assembly"/>
    <property type="evidence" value="ECO:0007669"/>
    <property type="project" value="UniProtKB-KW"/>
</dbReference>
<dbReference type="GO" id="GO:0016491">
    <property type="term" value="F:oxidoreductase activity"/>
    <property type="evidence" value="ECO:0007669"/>
    <property type="project" value="InterPro"/>
</dbReference>
<keyword evidence="7" id="KW-1185">Reference proteome</keyword>
<protein>
    <submittedName>
        <fullName evidence="6">Thioredoxin-like</fullName>
    </submittedName>
</protein>
<dbReference type="PANTHER" id="PTHR42852">
    <property type="entry name" value="THIOL:DISULFIDE INTERCHANGE PROTEIN DSBE"/>
    <property type="match status" value="1"/>
</dbReference>
<evidence type="ECO:0000313" key="6">
    <source>
        <dbReference type="EMBL" id="SKB64869.1"/>
    </source>
</evidence>
<evidence type="ECO:0000256" key="4">
    <source>
        <dbReference type="ARBA" id="ARBA00023284"/>
    </source>
</evidence>
<dbReference type="InterPro" id="IPR036249">
    <property type="entry name" value="Thioredoxin-like_sf"/>
</dbReference>
<evidence type="ECO:0000313" key="7">
    <source>
        <dbReference type="Proteomes" id="UP000190150"/>
    </source>
</evidence>
<reference evidence="7" key="1">
    <citation type="submission" date="2017-02" db="EMBL/GenBank/DDBJ databases">
        <authorList>
            <person name="Varghese N."/>
            <person name="Submissions S."/>
        </authorList>
    </citation>
    <scope>NUCLEOTIDE SEQUENCE [LARGE SCALE GENOMIC DNA]</scope>
    <source>
        <strain evidence="7">DSM 24091</strain>
    </source>
</reference>
<proteinExistence type="predicted"/>
<keyword evidence="4" id="KW-0676">Redox-active center</keyword>
<evidence type="ECO:0000256" key="2">
    <source>
        <dbReference type="ARBA" id="ARBA00022748"/>
    </source>
</evidence>
<dbReference type="InterPro" id="IPR013766">
    <property type="entry name" value="Thioredoxin_domain"/>
</dbReference>
<evidence type="ECO:0000256" key="1">
    <source>
        <dbReference type="ARBA" id="ARBA00004196"/>
    </source>
</evidence>
<dbReference type="InterPro" id="IPR050553">
    <property type="entry name" value="Thioredoxin_ResA/DsbE_sf"/>
</dbReference>
<keyword evidence="3" id="KW-1015">Disulfide bond</keyword>
<gene>
    <name evidence="6" type="ORF">SAMN05660841_01685</name>
</gene>
<dbReference type="PROSITE" id="PS51352">
    <property type="entry name" value="THIOREDOXIN_2"/>
    <property type="match status" value="1"/>
</dbReference>
<evidence type="ECO:0000259" key="5">
    <source>
        <dbReference type="PROSITE" id="PS51352"/>
    </source>
</evidence>
<dbReference type="Pfam" id="PF08534">
    <property type="entry name" value="Redoxin"/>
    <property type="match status" value="1"/>
</dbReference>
<evidence type="ECO:0000256" key="3">
    <source>
        <dbReference type="ARBA" id="ARBA00023157"/>
    </source>
</evidence>
<dbReference type="STRING" id="1513896.SAMN05660841_01685"/>
<dbReference type="GO" id="GO:0030313">
    <property type="term" value="C:cell envelope"/>
    <property type="evidence" value="ECO:0007669"/>
    <property type="project" value="UniProtKB-SubCell"/>
</dbReference>
<dbReference type="PANTHER" id="PTHR42852:SF6">
    <property type="entry name" value="THIOL:DISULFIDE INTERCHANGE PROTEIN DSBE"/>
    <property type="match status" value="1"/>
</dbReference>
<dbReference type="OrthoDB" id="793244at2"/>
<dbReference type="RefSeq" id="WP_079642639.1">
    <property type="nucleotide sequence ID" value="NZ_FUZF01000005.1"/>
</dbReference>
<keyword evidence="2" id="KW-0201">Cytochrome c-type biogenesis</keyword>
<dbReference type="EMBL" id="FUZF01000005">
    <property type="protein sequence ID" value="SKB64869.1"/>
    <property type="molecule type" value="Genomic_DNA"/>
</dbReference>